<name>A0A6C0JM58_9ZZZZ</name>
<dbReference type="EMBL" id="MN740668">
    <property type="protein sequence ID" value="QHU06845.1"/>
    <property type="molecule type" value="Genomic_DNA"/>
</dbReference>
<dbReference type="AlphaFoldDB" id="A0A6C0JM58"/>
<organism evidence="1">
    <name type="scientific">viral metagenome</name>
    <dbReference type="NCBI Taxonomy" id="1070528"/>
    <lineage>
        <taxon>unclassified sequences</taxon>
        <taxon>metagenomes</taxon>
        <taxon>organismal metagenomes</taxon>
    </lineage>
</organism>
<proteinExistence type="predicted"/>
<protein>
    <submittedName>
        <fullName evidence="1">Uncharacterized protein</fullName>
    </submittedName>
</protein>
<accession>A0A6C0JM58</accession>
<sequence>MYNNNVQFKKGCMRFCNDSVLLTPNDPNYISANQSLAGPANPKTLIPPVVVPPATDLDHWRANNLINHSHINTESQWDTYLSGYEVSNCCDRVSGCIVPVESPQQSMGTIIENFEPGSTYIGISDPQRPASPKCNPLSQSKEEIVSPTLVNTIPFSKTVGKGYQGSSICDDDDYTERYSAVREKNSSEGYEGYSCKEGHDARDPLRPHHLQHVEQIVAPTLVTQSKNFVRENFESVKFVRPNESGWVNTTCGYNPGQIKQSNLPSNLVAGNCERDDVMKQYNKNLFTQTIQPDVYTVNEVIEPINANMGISFTQQFEPMTCSRDEREALTFTEHDPRVFQPKIVPRGPDMSVTEANVYDPRFSGYGTSYRAYTDKNVGQTRFYYDDINSVRMPNYVVRSNIDHLNYADTYGPLHDNNMYGNPNTNSIRTLAQDSFLRASLDHRDDLMEKLMRKRNAEMWQVRKYPKSTAGSGNGKRC</sequence>
<reference evidence="1" key="1">
    <citation type="journal article" date="2020" name="Nature">
        <title>Giant virus diversity and host interactions through global metagenomics.</title>
        <authorList>
            <person name="Schulz F."/>
            <person name="Roux S."/>
            <person name="Paez-Espino D."/>
            <person name="Jungbluth S."/>
            <person name="Walsh D.A."/>
            <person name="Denef V.J."/>
            <person name="McMahon K.D."/>
            <person name="Konstantinidis K.T."/>
            <person name="Eloe-Fadrosh E.A."/>
            <person name="Kyrpides N.C."/>
            <person name="Woyke T."/>
        </authorList>
    </citation>
    <scope>NUCLEOTIDE SEQUENCE</scope>
    <source>
        <strain evidence="1">GVMAG-S-1038524-41</strain>
    </source>
</reference>
<evidence type="ECO:0000313" key="1">
    <source>
        <dbReference type="EMBL" id="QHU06845.1"/>
    </source>
</evidence>